<keyword evidence="4" id="KW-0808">Transferase</keyword>
<protein>
    <submittedName>
        <fullName evidence="4">Serine/threonine protein kinase</fullName>
    </submittedName>
</protein>
<reference evidence="4 5" key="1">
    <citation type="submission" date="2022-05" db="EMBL/GenBank/DDBJ databases">
        <title>Corynebacterium sp. B5-R-101 sp. nov., isolated from human feces.</title>
        <authorList>
            <person name="Shamsuzzaman M."/>
            <person name="Dahal R.H."/>
        </authorList>
    </citation>
    <scope>NUCLEOTIDE SEQUENCE [LARGE SCALE GENOMIC DNA]</scope>
    <source>
        <strain evidence="4 5">B5-R-101</strain>
    </source>
</reference>
<dbReference type="EMBL" id="JAMKFF010000006">
    <property type="protein sequence ID" value="MCL8494098.1"/>
    <property type="molecule type" value="Genomic_DNA"/>
</dbReference>
<sequence>MHSRLTSLLTSAALVGAALSVPAAHAADISVRESAHGQWLCTMSASSTDRALARDVRAGYINTIRTTSEKIQAQFPKLDFSAYTSRDISKAPGYAATVAALGKAGYTGADMVIIMVGASAPEDLVEDESVLLPGDTEYSINAAKSRTEKGPAPLLSTGSDFSPKLRAALAENQAQEKEAVEAFNAAQVQSFAECVEELRSRGAQEGIQPVPELPIPGKTTQQQTSSTGATVLGIMAVLTALMIGGYLATNGESLGGFELPVLRIPGMA</sequence>
<dbReference type="GO" id="GO:0004674">
    <property type="term" value="F:protein serine/threonine kinase activity"/>
    <property type="evidence" value="ECO:0007669"/>
    <property type="project" value="UniProtKB-KW"/>
</dbReference>
<keyword evidence="5" id="KW-1185">Reference proteome</keyword>
<organism evidence="4 5">
    <name type="scientific">Corynebacterium intestinale</name>
    <dbReference type="NCBI Taxonomy" id="2943492"/>
    <lineage>
        <taxon>Bacteria</taxon>
        <taxon>Bacillati</taxon>
        <taxon>Actinomycetota</taxon>
        <taxon>Actinomycetes</taxon>
        <taxon>Mycobacteriales</taxon>
        <taxon>Corynebacteriaceae</taxon>
        <taxon>Corynebacterium</taxon>
    </lineage>
</organism>
<evidence type="ECO:0000256" key="3">
    <source>
        <dbReference type="SAM" id="SignalP"/>
    </source>
</evidence>
<feature type="transmembrane region" description="Helical" evidence="2">
    <location>
        <begin position="228"/>
        <end position="248"/>
    </location>
</feature>
<feature type="chain" id="PRO_5046664196" evidence="3">
    <location>
        <begin position="27"/>
        <end position="268"/>
    </location>
</feature>
<name>A0ABT0TAI5_9CORY</name>
<gene>
    <name evidence="4" type="ORF">M5J06_08140</name>
</gene>
<accession>A0ABT0TAI5</accession>
<dbReference type="Proteomes" id="UP001203579">
    <property type="component" value="Unassembled WGS sequence"/>
</dbReference>
<evidence type="ECO:0000256" key="1">
    <source>
        <dbReference type="SAM" id="MobiDB-lite"/>
    </source>
</evidence>
<proteinExistence type="predicted"/>
<keyword evidence="2" id="KW-0812">Transmembrane</keyword>
<evidence type="ECO:0000256" key="2">
    <source>
        <dbReference type="SAM" id="Phobius"/>
    </source>
</evidence>
<evidence type="ECO:0000313" key="5">
    <source>
        <dbReference type="Proteomes" id="UP001203579"/>
    </source>
</evidence>
<evidence type="ECO:0000313" key="4">
    <source>
        <dbReference type="EMBL" id="MCL8494098.1"/>
    </source>
</evidence>
<feature type="signal peptide" evidence="3">
    <location>
        <begin position="1"/>
        <end position="26"/>
    </location>
</feature>
<keyword evidence="2" id="KW-0472">Membrane</keyword>
<keyword evidence="3" id="KW-0732">Signal</keyword>
<keyword evidence="2" id="KW-1133">Transmembrane helix</keyword>
<keyword evidence="4" id="KW-0723">Serine/threonine-protein kinase</keyword>
<keyword evidence="4" id="KW-0418">Kinase</keyword>
<dbReference type="RefSeq" id="WP_250224388.1">
    <property type="nucleotide sequence ID" value="NZ_JAMFTR010000006.1"/>
</dbReference>
<feature type="region of interest" description="Disordered" evidence="1">
    <location>
        <begin position="207"/>
        <end position="226"/>
    </location>
</feature>
<comment type="caution">
    <text evidence="4">The sequence shown here is derived from an EMBL/GenBank/DDBJ whole genome shotgun (WGS) entry which is preliminary data.</text>
</comment>